<dbReference type="Gene3D" id="3.40.50.720">
    <property type="entry name" value="NAD(P)-binding Rossmann-like Domain"/>
    <property type="match status" value="1"/>
</dbReference>
<dbReference type="Gene3D" id="3.90.25.10">
    <property type="entry name" value="UDP-galactose 4-epimerase, domain 1"/>
    <property type="match status" value="1"/>
</dbReference>
<keyword evidence="3" id="KW-1185">Reference proteome</keyword>
<dbReference type="Proteomes" id="UP001055156">
    <property type="component" value="Unassembled WGS sequence"/>
</dbReference>
<dbReference type="InterPro" id="IPR016040">
    <property type="entry name" value="NAD(P)-bd_dom"/>
</dbReference>
<dbReference type="SUPFAM" id="SSF51735">
    <property type="entry name" value="NAD(P)-binding Rossmann-fold domains"/>
    <property type="match status" value="1"/>
</dbReference>
<feature type="domain" description="NAD(P)-binding" evidence="1">
    <location>
        <begin position="6"/>
        <end position="307"/>
    </location>
</feature>
<reference evidence="2" key="2">
    <citation type="submission" date="2021-08" db="EMBL/GenBank/DDBJ databases">
        <authorList>
            <person name="Tani A."/>
            <person name="Ola A."/>
            <person name="Ogura Y."/>
            <person name="Katsura K."/>
            <person name="Hayashi T."/>
        </authorList>
    </citation>
    <scope>NUCLEOTIDE SEQUENCE</scope>
    <source>
        <strain evidence="2">NBRC 15689</strain>
    </source>
</reference>
<dbReference type="PANTHER" id="PTHR43000">
    <property type="entry name" value="DTDP-D-GLUCOSE 4,6-DEHYDRATASE-RELATED"/>
    <property type="match status" value="1"/>
</dbReference>
<reference evidence="2" key="1">
    <citation type="journal article" date="2021" name="Front. Microbiol.">
        <title>Comprehensive Comparative Genomics and Phenotyping of Methylobacterium Species.</title>
        <authorList>
            <person name="Alessa O."/>
            <person name="Ogura Y."/>
            <person name="Fujitani Y."/>
            <person name="Takami H."/>
            <person name="Hayashi T."/>
            <person name="Sahin N."/>
            <person name="Tani A."/>
        </authorList>
    </citation>
    <scope>NUCLEOTIDE SEQUENCE</scope>
    <source>
        <strain evidence="2">NBRC 15689</strain>
    </source>
</reference>
<dbReference type="Pfam" id="PF16363">
    <property type="entry name" value="GDP_Man_Dehyd"/>
    <property type="match status" value="1"/>
</dbReference>
<organism evidence="2 3">
    <name type="scientific">Methylobacterium organophilum</name>
    <dbReference type="NCBI Taxonomy" id="410"/>
    <lineage>
        <taxon>Bacteria</taxon>
        <taxon>Pseudomonadati</taxon>
        <taxon>Pseudomonadota</taxon>
        <taxon>Alphaproteobacteria</taxon>
        <taxon>Hyphomicrobiales</taxon>
        <taxon>Methylobacteriaceae</taxon>
        <taxon>Methylobacterium</taxon>
    </lineage>
</organism>
<sequence>MRRIVVTGASGFVGRHLVSALCSALPDEDVVVGLSRQLPGPQEGRARSHALDLTDRERVLAIIEDIRPTHVVHLAALSSVKQAETERVRMWESNTLPLLNLLDAAQRVGSCEAFLFVSSSEVYGRSFLAGVPLSEEAVPQPSNSYARSKLVGESIVADVLSNTPVKSLVIRPFNHIGPGQDERFVVASFAAQIARIERGAAPVIRVGNLASARDFLDVRDVVDAYVATILHADRMPSGAIYNLCSGRSRTISEILDQLLALSDTSITIQTDPDRLRPSEIAEAVGDGALIRETLGWAPSRAWDETLRSILDDARRRAGAHAGQRAPL</sequence>
<accession>A0ABQ4T881</accession>
<name>A0ABQ4T881_METOR</name>
<dbReference type="EMBL" id="BPQV01000004">
    <property type="protein sequence ID" value="GJE26664.1"/>
    <property type="molecule type" value="Genomic_DNA"/>
</dbReference>
<dbReference type="InterPro" id="IPR036291">
    <property type="entry name" value="NAD(P)-bd_dom_sf"/>
</dbReference>
<evidence type="ECO:0000259" key="1">
    <source>
        <dbReference type="Pfam" id="PF16363"/>
    </source>
</evidence>
<proteinExistence type="predicted"/>
<gene>
    <name evidence="2" type="primary">rmd</name>
    <name evidence="2" type="ORF">LKMONMHP_1515</name>
</gene>
<dbReference type="RefSeq" id="WP_283206511.1">
    <property type="nucleotide sequence ID" value="NZ_BPQV01000004.1"/>
</dbReference>
<evidence type="ECO:0000313" key="2">
    <source>
        <dbReference type="EMBL" id="GJE26664.1"/>
    </source>
</evidence>
<evidence type="ECO:0000313" key="3">
    <source>
        <dbReference type="Proteomes" id="UP001055156"/>
    </source>
</evidence>
<protein>
    <submittedName>
        <fullName evidence="2">GDP-6-deoxy-D-mannose reductase</fullName>
    </submittedName>
</protein>
<comment type="caution">
    <text evidence="2">The sequence shown here is derived from an EMBL/GenBank/DDBJ whole genome shotgun (WGS) entry which is preliminary data.</text>
</comment>